<name>A0A1T2KS89_9GAMM</name>
<dbReference type="Pfam" id="PF00027">
    <property type="entry name" value="cNMP_binding"/>
    <property type="match status" value="1"/>
</dbReference>
<dbReference type="InterPro" id="IPR018490">
    <property type="entry name" value="cNMP-bd_dom_sf"/>
</dbReference>
<gene>
    <name evidence="2" type="ORF">BOW51_10505</name>
</gene>
<feature type="domain" description="Cyclic nucleotide-binding" evidence="1">
    <location>
        <begin position="1"/>
        <end position="77"/>
    </location>
</feature>
<proteinExistence type="predicted"/>
<dbReference type="PROSITE" id="PS50042">
    <property type="entry name" value="CNMP_BINDING_3"/>
    <property type="match status" value="1"/>
</dbReference>
<protein>
    <recommendedName>
        <fullName evidence="1">Cyclic nucleotide-binding domain-containing protein</fullName>
    </recommendedName>
</protein>
<evidence type="ECO:0000313" key="3">
    <source>
        <dbReference type="Proteomes" id="UP000190896"/>
    </source>
</evidence>
<dbReference type="InterPro" id="IPR018488">
    <property type="entry name" value="cNMP-bd_CS"/>
</dbReference>
<dbReference type="InterPro" id="IPR014710">
    <property type="entry name" value="RmlC-like_jellyroll"/>
</dbReference>
<comment type="caution">
    <text evidence="2">The sequence shown here is derived from an EMBL/GenBank/DDBJ whole genome shotgun (WGS) entry which is preliminary data.</text>
</comment>
<sequence length="116" mass="13317">MFTKENPEDHLDAIYMGTVNEKKVFGESAILEGGVRTANVLCCSDTTLLEIKRAPFKQFLLNYASKAQPLLRYLINQLIDKLDHTNNELTLARNTLYEIQRQEVEQAQFEVQLDTP</sequence>
<dbReference type="EMBL" id="MPRJ01000080">
    <property type="protein sequence ID" value="OOZ35723.1"/>
    <property type="molecule type" value="Genomic_DNA"/>
</dbReference>
<evidence type="ECO:0000259" key="1">
    <source>
        <dbReference type="PROSITE" id="PS50042"/>
    </source>
</evidence>
<dbReference type="AlphaFoldDB" id="A0A1T2KS89"/>
<reference evidence="2 3" key="1">
    <citation type="submission" date="2016-11" db="EMBL/GenBank/DDBJ databases">
        <title>Mixed transmission modes and dynamic genome evolution in an obligate animal-bacterial symbiosis.</title>
        <authorList>
            <person name="Russell S.L."/>
            <person name="Corbett-Detig R.B."/>
            <person name="Cavanaugh C.M."/>
        </authorList>
    </citation>
    <scope>NUCLEOTIDE SEQUENCE [LARGE SCALE GENOMIC DNA]</scope>
    <source>
        <strain evidence="2">Se-Cadez</strain>
    </source>
</reference>
<dbReference type="Gene3D" id="2.60.120.10">
    <property type="entry name" value="Jelly Rolls"/>
    <property type="match status" value="1"/>
</dbReference>
<dbReference type="Proteomes" id="UP000190896">
    <property type="component" value="Unassembled WGS sequence"/>
</dbReference>
<keyword evidence="3" id="KW-1185">Reference proteome</keyword>
<dbReference type="PROSITE" id="PS00889">
    <property type="entry name" value="CNMP_BINDING_2"/>
    <property type="match status" value="1"/>
</dbReference>
<organism evidence="2 3">
    <name type="scientific">Solemya velesiana gill symbiont</name>
    <dbReference type="NCBI Taxonomy" id="1918948"/>
    <lineage>
        <taxon>Bacteria</taxon>
        <taxon>Pseudomonadati</taxon>
        <taxon>Pseudomonadota</taxon>
        <taxon>Gammaproteobacteria</taxon>
        <taxon>sulfur-oxidizing symbionts</taxon>
    </lineage>
</organism>
<dbReference type="InterPro" id="IPR000595">
    <property type="entry name" value="cNMP-bd_dom"/>
</dbReference>
<accession>A0A1T2KS89</accession>
<evidence type="ECO:0000313" key="2">
    <source>
        <dbReference type="EMBL" id="OOZ35723.1"/>
    </source>
</evidence>
<dbReference type="SUPFAM" id="SSF51206">
    <property type="entry name" value="cAMP-binding domain-like"/>
    <property type="match status" value="1"/>
</dbReference>